<evidence type="ECO:0000313" key="1">
    <source>
        <dbReference type="EMBL" id="MFC3714218.1"/>
    </source>
</evidence>
<name>A0ABV7XGN6_9SPHN</name>
<evidence type="ECO:0000313" key="2">
    <source>
        <dbReference type="Proteomes" id="UP001595615"/>
    </source>
</evidence>
<dbReference type="Proteomes" id="UP001595615">
    <property type="component" value="Unassembled WGS sequence"/>
</dbReference>
<keyword evidence="2" id="KW-1185">Reference proteome</keyword>
<protein>
    <submittedName>
        <fullName evidence="1">Uncharacterized protein</fullName>
    </submittedName>
</protein>
<dbReference type="RefSeq" id="WP_380863497.1">
    <property type="nucleotide sequence ID" value="NZ_JBHRXV010000012.1"/>
</dbReference>
<accession>A0ABV7XGN6</accession>
<proteinExistence type="predicted"/>
<sequence>MTEAERCRNLADTDRKMAAETNLEMVRVRHLQSADVWDARADLFERTGLKSVSEDA</sequence>
<reference evidence="2" key="1">
    <citation type="journal article" date="2019" name="Int. J. Syst. Evol. Microbiol.">
        <title>The Global Catalogue of Microorganisms (GCM) 10K type strain sequencing project: providing services to taxonomists for standard genome sequencing and annotation.</title>
        <authorList>
            <consortium name="The Broad Institute Genomics Platform"/>
            <consortium name="The Broad Institute Genome Sequencing Center for Infectious Disease"/>
            <person name="Wu L."/>
            <person name="Ma J."/>
        </authorList>
    </citation>
    <scope>NUCLEOTIDE SEQUENCE [LARGE SCALE GENOMIC DNA]</scope>
    <source>
        <strain evidence="2">KCTC 42644</strain>
    </source>
</reference>
<comment type="caution">
    <text evidence="1">The sequence shown here is derived from an EMBL/GenBank/DDBJ whole genome shotgun (WGS) entry which is preliminary data.</text>
</comment>
<gene>
    <name evidence="1" type="ORF">ACFOMD_16740</name>
</gene>
<dbReference type="EMBL" id="JBHRXV010000012">
    <property type="protein sequence ID" value="MFC3714218.1"/>
    <property type="molecule type" value="Genomic_DNA"/>
</dbReference>
<organism evidence="1 2">
    <name type="scientific">Sphingoaurantiacus capsulatus</name>
    <dbReference type="NCBI Taxonomy" id="1771310"/>
    <lineage>
        <taxon>Bacteria</taxon>
        <taxon>Pseudomonadati</taxon>
        <taxon>Pseudomonadota</taxon>
        <taxon>Alphaproteobacteria</taxon>
        <taxon>Sphingomonadales</taxon>
        <taxon>Sphingosinicellaceae</taxon>
        <taxon>Sphingoaurantiacus</taxon>
    </lineage>
</organism>